<organism evidence="1 2">
    <name type="scientific">Paramarasmius palmivorus</name>
    <dbReference type="NCBI Taxonomy" id="297713"/>
    <lineage>
        <taxon>Eukaryota</taxon>
        <taxon>Fungi</taxon>
        <taxon>Dikarya</taxon>
        <taxon>Basidiomycota</taxon>
        <taxon>Agaricomycotina</taxon>
        <taxon>Agaricomycetes</taxon>
        <taxon>Agaricomycetidae</taxon>
        <taxon>Agaricales</taxon>
        <taxon>Marasmiineae</taxon>
        <taxon>Marasmiaceae</taxon>
        <taxon>Paramarasmius</taxon>
    </lineage>
</organism>
<evidence type="ECO:0000313" key="2">
    <source>
        <dbReference type="Proteomes" id="UP001383192"/>
    </source>
</evidence>
<evidence type="ECO:0000313" key="1">
    <source>
        <dbReference type="EMBL" id="KAK7060518.1"/>
    </source>
</evidence>
<dbReference type="EMBL" id="JAYKXP010000003">
    <property type="protein sequence ID" value="KAK7060518.1"/>
    <property type="molecule type" value="Genomic_DNA"/>
</dbReference>
<accession>A0AAW0E5F1</accession>
<proteinExistence type="predicted"/>
<comment type="caution">
    <text evidence="1">The sequence shown here is derived from an EMBL/GenBank/DDBJ whole genome shotgun (WGS) entry which is preliminary data.</text>
</comment>
<protein>
    <submittedName>
        <fullName evidence="1">Uncharacterized protein</fullName>
    </submittedName>
</protein>
<sequence length="74" mass="7748">MVDFFLRRADESEDEDDDVDVLGEDVVEDKEGMIGDTGNTPSCAFRVGWLRTKAGIGGTGGGGEARVGLAGGDR</sequence>
<name>A0AAW0E5F1_9AGAR</name>
<keyword evidence="2" id="KW-1185">Reference proteome</keyword>
<reference evidence="1 2" key="1">
    <citation type="submission" date="2024-01" db="EMBL/GenBank/DDBJ databases">
        <title>A draft genome for a cacao thread blight-causing isolate of Paramarasmius palmivorus.</title>
        <authorList>
            <person name="Baruah I.K."/>
            <person name="Bukari Y."/>
            <person name="Amoako-Attah I."/>
            <person name="Meinhardt L.W."/>
            <person name="Bailey B.A."/>
            <person name="Cohen S.P."/>
        </authorList>
    </citation>
    <scope>NUCLEOTIDE SEQUENCE [LARGE SCALE GENOMIC DNA]</scope>
    <source>
        <strain evidence="1 2">GH-12</strain>
    </source>
</reference>
<gene>
    <name evidence="1" type="ORF">VNI00_001283</name>
</gene>
<dbReference type="AlphaFoldDB" id="A0AAW0E5F1"/>
<dbReference type="Proteomes" id="UP001383192">
    <property type="component" value="Unassembled WGS sequence"/>
</dbReference>